<keyword evidence="1" id="KW-0812">Transmembrane</keyword>
<sequence length="60" mass="6511">MTALAKAVLSAAWILVCLAGWIILGLTVLNTPYWWTIGFMVTGAVIATPMVIYASNEVKR</sequence>
<feature type="transmembrane region" description="Helical" evidence="1">
    <location>
        <begin position="7"/>
        <end position="27"/>
    </location>
</feature>
<dbReference type="EMBL" id="BMKX01000002">
    <property type="protein sequence ID" value="GGJ56000.1"/>
    <property type="molecule type" value="Genomic_DNA"/>
</dbReference>
<keyword evidence="1" id="KW-0472">Membrane</keyword>
<dbReference type="Proteomes" id="UP000606115">
    <property type="component" value="Unassembled WGS sequence"/>
</dbReference>
<comment type="caution">
    <text evidence="2">The sequence shown here is derived from an EMBL/GenBank/DDBJ whole genome shotgun (WGS) entry which is preliminary data.</text>
</comment>
<keyword evidence="3" id="KW-1185">Reference proteome</keyword>
<evidence type="ECO:0000313" key="2">
    <source>
        <dbReference type="EMBL" id="GGJ56000.1"/>
    </source>
</evidence>
<evidence type="ECO:0000256" key="1">
    <source>
        <dbReference type="SAM" id="Phobius"/>
    </source>
</evidence>
<protein>
    <recommendedName>
        <fullName evidence="4">DUF2530 domain-containing protein</fullName>
    </recommendedName>
</protein>
<organism evidence="2 3">
    <name type="scientific">Glutamicibacter ardleyensis</name>
    <dbReference type="NCBI Taxonomy" id="225894"/>
    <lineage>
        <taxon>Bacteria</taxon>
        <taxon>Bacillati</taxon>
        <taxon>Actinomycetota</taxon>
        <taxon>Actinomycetes</taxon>
        <taxon>Micrococcales</taxon>
        <taxon>Micrococcaceae</taxon>
        <taxon>Glutamicibacter</taxon>
    </lineage>
</organism>
<evidence type="ECO:0000313" key="3">
    <source>
        <dbReference type="Proteomes" id="UP000606115"/>
    </source>
</evidence>
<reference evidence="3" key="1">
    <citation type="journal article" date="2019" name="Int. J. Syst. Evol. Microbiol.">
        <title>The Global Catalogue of Microorganisms (GCM) 10K type strain sequencing project: providing services to taxonomists for standard genome sequencing and annotation.</title>
        <authorList>
            <consortium name="The Broad Institute Genomics Platform"/>
            <consortium name="The Broad Institute Genome Sequencing Center for Infectious Disease"/>
            <person name="Wu L."/>
            <person name="Ma J."/>
        </authorList>
    </citation>
    <scope>NUCLEOTIDE SEQUENCE [LARGE SCALE GENOMIC DNA]</scope>
    <source>
        <strain evidence="3">CGMCC 1.3685</strain>
    </source>
</reference>
<dbReference type="GeneID" id="303303730"/>
<gene>
    <name evidence="2" type="ORF">GCM10007173_13530</name>
</gene>
<accession>A0ABQ2DFB7</accession>
<keyword evidence="1" id="KW-1133">Transmembrane helix</keyword>
<feature type="transmembrane region" description="Helical" evidence="1">
    <location>
        <begin position="33"/>
        <end position="54"/>
    </location>
</feature>
<name>A0ABQ2DFB7_9MICC</name>
<dbReference type="RefSeq" id="WP_188684605.1">
    <property type="nucleotide sequence ID" value="NZ_BMKX01000002.1"/>
</dbReference>
<evidence type="ECO:0008006" key="4">
    <source>
        <dbReference type="Google" id="ProtNLM"/>
    </source>
</evidence>
<proteinExistence type="predicted"/>